<feature type="domain" description="NGO1945-like C-terminal" evidence="3">
    <location>
        <begin position="148"/>
        <end position="244"/>
    </location>
</feature>
<feature type="domain" description="Putative DNA-binding" evidence="2">
    <location>
        <begin position="10"/>
        <end position="95"/>
    </location>
</feature>
<evidence type="ECO:0000313" key="5">
    <source>
        <dbReference type="Proteomes" id="UP000623419"/>
    </source>
</evidence>
<evidence type="ECO:0000259" key="2">
    <source>
        <dbReference type="Pfam" id="PF09836"/>
    </source>
</evidence>
<comment type="caution">
    <text evidence="4">The sequence shown here is derived from an EMBL/GenBank/DDBJ whole genome shotgun (WGS) entry which is preliminary data.</text>
</comment>
<feature type="compositionally biased region" description="Basic and acidic residues" evidence="1">
    <location>
        <begin position="1"/>
        <end position="23"/>
    </location>
</feature>
<name>A0ABQ1HD87_9GAMM</name>
<dbReference type="Pfam" id="PF22106">
    <property type="entry name" value="NGO1945_C"/>
    <property type="match status" value="1"/>
</dbReference>
<sequence length="259" mass="29329">MPAPDRLREQQARLAAHVRDPEHQAPPPGIEDRRLKVYRELFYNSLQGLLAANFPVIRRLLADDRWHALVRDFYRDHRCSTPLFPELPREFIQYLQEREDPDDADPPWLVELAHYEWVELALDLSEASDGQTPHDPDGDLLAGVPVPSPLAWPLAYAWPVHRLAPDYQPTEAPGAPTLLLVRRGADLRVHFHSLSPLTFRLLQRLSEQPGLAGRAQLEALAAEASAPDVAAFVADGRRMFDQLRRDGVLLGTHPDPETR</sequence>
<feature type="region of interest" description="Disordered" evidence="1">
    <location>
        <begin position="1"/>
        <end position="29"/>
    </location>
</feature>
<dbReference type="Pfam" id="PF09836">
    <property type="entry name" value="DUF2063"/>
    <property type="match status" value="1"/>
</dbReference>
<reference evidence="5" key="1">
    <citation type="journal article" date="2019" name="Int. J. Syst. Evol. Microbiol.">
        <title>The Global Catalogue of Microorganisms (GCM) 10K type strain sequencing project: providing services to taxonomists for standard genome sequencing and annotation.</title>
        <authorList>
            <consortium name="The Broad Institute Genomics Platform"/>
            <consortium name="The Broad Institute Genome Sequencing Center for Infectious Disease"/>
            <person name="Wu L."/>
            <person name="Ma J."/>
        </authorList>
    </citation>
    <scope>NUCLEOTIDE SEQUENCE [LARGE SCALE GENOMIC DNA]</scope>
    <source>
        <strain evidence="5">CGMCC 1.15905</strain>
    </source>
</reference>
<dbReference type="Proteomes" id="UP000623419">
    <property type="component" value="Unassembled WGS sequence"/>
</dbReference>
<gene>
    <name evidence="4" type="ORF">GCM10011521_06110</name>
</gene>
<dbReference type="InterPro" id="IPR044922">
    <property type="entry name" value="DUF2063_N_sf"/>
</dbReference>
<dbReference type="InterPro" id="IPR054098">
    <property type="entry name" value="NGO1945-like_C"/>
</dbReference>
<dbReference type="RefSeq" id="WP_188661175.1">
    <property type="nucleotide sequence ID" value="NZ_BMKC01000001.1"/>
</dbReference>
<evidence type="ECO:0000256" key="1">
    <source>
        <dbReference type="SAM" id="MobiDB-lite"/>
    </source>
</evidence>
<protein>
    <submittedName>
        <fullName evidence="4">DUF2063 domain-containing protein</fullName>
    </submittedName>
</protein>
<evidence type="ECO:0000259" key="3">
    <source>
        <dbReference type="Pfam" id="PF22106"/>
    </source>
</evidence>
<evidence type="ECO:0000313" key="4">
    <source>
        <dbReference type="EMBL" id="GGA70783.1"/>
    </source>
</evidence>
<dbReference type="EMBL" id="BMKC01000001">
    <property type="protein sequence ID" value="GGA70783.1"/>
    <property type="molecule type" value="Genomic_DNA"/>
</dbReference>
<dbReference type="InterPro" id="IPR018640">
    <property type="entry name" value="DUF2063"/>
</dbReference>
<dbReference type="Gene3D" id="1.10.150.690">
    <property type="entry name" value="DUF2063"/>
    <property type="match status" value="1"/>
</dbReference>
<dbReference type="Gene3D" id="3.90.930.50">
    <property type="match status" value="1"/>
</dbReference>
<accession>A0ABQ1HD87</accession>
<organism evidence="4 5">
    <name type="scientific">Arenimonas soli</name>
    <dbReference type="NCBI Taxonomy" id="2269504"/>
    <lineage>
        <taxon>Bacteria</taxon>
        <taxon>Pseudomonadati</taxon>
        <taxon>Pseudomonadota</taxon>
        <taxon>Gammaproteobacteria</taxon>
        <taxon>Lysobacterales</taxon>
        <taxon>Lysobacteraceae</taxon>
        <taxon>Arenimonas</taxon>
    </lineage>
</organism>
<proteinExistence type="predicted"/>
<keyword evidence="5" id="KW-1185">Reference proteome</keyword>